<evidence type="ECO:0000256" key="2">
    <source>
        <dbReference type="ARBA" id="ARBA00012438"/>
    </source>
</evidence>
<dbReference type="SUPFAM" id="SSF55874">
    <property type="entry name" value="ATPase domain of HSP90 chaperone/DNA topoisomerase II/histidine kinase"/>
    <property type="match status" value="1"/>
</dbReference>
<feature type="transmembrane region" description="Helical" evidence="10">
    <location>
        <begin position="123"/>
        <end position="141"/>
    </location>
</feature>
<keyword evidence="3" id="KW-0597">Phosphoprotein</keyword>
<keyword evidence="4" id="KW-0808">Transferase</keyword>
<feature type="domain" description="DUF7134" evidence="13">
    <location>
        <begin position="28"/>
        <end position="173"/>
    </location>
</feature>
<evidence type="ECO:0000256" key="9">
    <source>
        <dbReference type="SAM" id="MobiDB-lite"/>
    </source>
</evidence>
<dbReference type="InterPro" id="IPR050482">
    <property type="entry name" value="Sensor_HK_TwoCompSys"/>
</dbReference>
<feature type="domain" description="Histidine kinase/HSP90-like ATPase" evidence="11">
    <location>
        <begin position="327"/>
        <end position="421"/>
    </location>
</feature>
<feature type="transmembrane region" description="Helical" evidence="10">
    <location>
        <begin position="23"/>
        <end position="41"/>
    </location>
</feature>
<keyword evidence="6 14" id="KW-0418">Kinase</keyword>
<feature type="compositionally biased region" description="Gly residues" evidence="9">
    <location>
        <begin position="269"/>
        <end position="279"/>
    </location>
</feature>
<evidence type="ECO:0000256" key="5">
    <source>
        <dbReference type="ARBA" id="ARBA00022741"/>
    </source>
</evidence>
<keyword evidence="10" id="KW-0812">Transmembrane</keyword>
<evidence type="ECO:0000256" key="7">
    <source>
        <dbReference type="ARBA" id="ARBA00022840"/>
    </source>
</evidence>
<dbReference type="Pfam" id="PF07730">
    <property type="entry name" value="HisKA_3"/>
    <property type="match status" value="1"/>
</dbReference>
<dbReference type="GO" id="GO:0016020">
    <property type="term" value="C:membrane"/>
    <property type="evidence" value="ECO:0007669"/>
    <property type="project" value="InterPro"/>
</dbReference>
<dbReference type="PANTHER" id="PTHR24421">
    <property type="entry name" value="NITRATE/NITRITE SENSOR PROTEIN NARX-RELATED"/>
    <property type="match status" value="1"/>
</dbReference>
<dbReference type="PANTHER" id="PTHR24421:SF10">
    <property type="entry name" value="NITRATE_NITRITE SENSOR PROTEIN NARQ"/>
    <property type="match status" value="1"/>
</dbReference>
<comment type="caution">
    <text evidence="14">The sequence shown here is derived from an EMBL/GenBank/DDBJ whole genome shotgun (WGS) entry which is preliminary data.</text>
</comment>
<keyword evidence="8" id="KW-0902">Two-component regulatory system</keyword>
<evidence type="ECO:0000259" key="11">
    <source>
        <dbReference type="Pfam" id="PF02518"/>
    </source>
</evidence>
<dbReference type="InterPro" id="IPR003594">
    <property type="entry name" value="HATPase_dom"/>
</dbReference>
<keyword evidence="7" id="KW-0067">ATP-binding</keyword>
<feature type="compositionally biased region" description="Low complexity" evidence="9">
    <location>
        <begin position="420"/>
        <end position="444"/>
    </location>
</feature>
<accession>A0A5B0BIM8</accession>
<dbReference type="GO" id="GO:0005524">
    <property type="term" value="F:ATP binding"/>
    <property type="evidence" value="ECO:0007669"/>
    <property type="project" value="UniProtKB-KW"/>
</dbReference>
<keyword evidence="10" id="KW-0472">Membrane</keyword>
<evidence type="ECO:0000259" key="12">
    <source>
        <dbReference type="Pfam" id="PF07730"/>
    </source>
</evidence>
<dbReference type="AlphaFoldDB" id="A0A5B0BIM8"/>
<evidence type="ECO:0000256" key="3">
    <source>
        <dbReference type="ARBA" id="ARBA00022553"/>
    </source>
</evidence>
<evidence type="ECO:0000313" key="14">
    <source>
        <dbReference type="EMBL" id="KAA0940495.1"/>
    </source>
</evidence>
<dbReference type="Pfam" id="PF23539">
    <property type="entry name" value="DUF7134"/>
    <property type="match status" value="1"/>
</dbReference>
<keyword evidence="5" id="KW-0547">Nucleotide-binding</keyword>
<dbReference type="Proteomes" id="UP000324965">
    <property type="component" value="Unassembled WGS sequence"/>
</dbReference>
<feature type="transmembrane region" description="Helical" evidence="10">
    <location>
        <begin position="53"/>
        <end position="71"/>
    </location>
</feature>
<comment type="catalytic activity">
    <reaction evidence="1">
        <text>ATP + protein L-histidine = ADP + protein N-phospho-L-histidine.</text>
        <dbReference type="EC" id="2.7.13.3"/>
    </reaction>
</comment>
<evidence type="ECO:0000256" key="6">
    <source>
        <dbReference type="ARBA" id="ARBA00022777"/>
    </source>
</evidence>
<gene>
    <name evidence="14" type="ORF">FGF04_09495</name>
</gene>
<dbReference type="Pfam" id="PF02518">
    <property type="entry name" value="HATPase_c"/>
    <property type="match status" value="1"/>
</dbReference>
<keyword evidence="10" id="KW-1133">Transmembrane helix</keyword>
<dbReference type="OrthoDB" id="227596at2"/>
<proteinExistence type="predicted"/>
<feature type="domain" description="Signal transduction histidine kinase subgroup 3 dimerisation and phosphoacceptor" evidence="12">
    <location>
        <begin position="191"/>
        <end position="255"/>
    </location>
</feature>
<dbReference type="Gene3D" id="1.20.5.1930">
    <property type="match status" value="1"/>
</dbReference>
<dbReference type="CDD" id="cd16917">
    <property type="entry name" value="HATPase_UhpB-NarQ-NarX-like"/>
    <property type="match status" value="1"/>
</dbReference>
<organism evidence="14 15">
    <name type="scientific">Streptomyces apricus</name>
    <dbReference type="NCBI Taxonomy" id="1828112"/>
    <lineage>
        <taxon>Bacteria</taxon>
        <taxon>Bacillati</taxon>
        <taxon>Actinomycetota</taxon>
        <taxon>Actinomycetes</taxon>
        <taxon>Kitasatosporales</taxon>
        <taxon>Streptomycetaceae</taxon>
        <taxon>Streptomyces</taxon>
    </lineage>
</organism>
<dbReference type="InterPro" id="IPR036890">
    <property type="entry name" value="HATPase_C_sf"/>
</dbReference>
<feature type="transmembrane region" description="Helical" evidence="10">
    <location>
        <begin position="153"/>
        <end position="171"/>
    </location>
</feature>
<feature type="region of interest" description="Disordered" evidence="9">
    <location>
        <begin position="419"/>
        <end position="444"/>
    </location>
</feature>
<evidence type="ECO:0000256" key="4">
    <source>
        <dbReference type="ARBA" id="ARBA00022679"/>
    </source>
</evidence>
<name>A0A5B0BIM8_9ACTN</name>
<evidence type="ECO:0000259" key="13">
    <source>
        <dbReference type="Pfam" id="PF23539"/>
    </source>
</evidence>
<dbReference type="InterPro" id="IPR055558">
    <property type="entry name" value="DUF7134"/>
</dbReference>
<dbReference type="Gene3D" id="3.30.565.10">
    <property type="entry name" value="Histidine kinase-like ATPase, C-terminal domain"/>
    <property type="match status" value="1"/>
</dbReference>
<evidence type="ECO:0000256" key="1">
    <source>
        <dbReference type="ARBA" id="ARBA00000085"/>
    </source>
</evidence>
<keyword evidence="15" id="KW-1185">Reference proteome</keyword>
<evidence type="ECO:0000313" key="15">
    <source>
        <dbReference type="Proteomes" id="UP000324965"/>
    </source>
</evidence>
<evidence type="ECO:0000256" key="8">
    <source>
        <dbReference type="ARBA" id="ARBA00023012"/>
    </source>
</evidence>
<sequence length="444" mass="45631">MWQTNARALVARWGALDVVRRDAVGTVLLAPVVFAPVTAPLGAQFGDLAERPAGLPGALVTAALWFPLVVRRRFPAVCLALVAGAFAVHELAGYPQTCASMGLYVALYSMGAHSRRTDRARRVTGVAAATAFYALFALGLHGRGSPQRVPDFAIIYTALVGCWAMGTVVRARQDGEAERRRIGVEAATARERARIARELHDVVTHHVTAMVVQADAAQFLLADAPERVEAGLGAISDSGRHALTDLQHLLGVLKASGGTSGDPLSDGAASGGAASGGPRTGSSAAVSDPAPTVGEVSDLVEQTRTAGQPVELTERGEVPPAASAVRLAAYRVVQEALTNALKHAPGHRTRVEVHYGRHEVEVEVTTGAAPVAAGVRGPRPLGRGGGHGLIGLRERVGVFGGELSAGKLPDGGFGVRARIPTGTGPTGTAPTGPTESAAPTGGPE</sequence>
<dbReference type="InterPro" id="IPR011712">
    <property type="entry name" value="Sig_transdc_His_kin_sub3_dim/P"/>
</dbReference>
<dbReference type="EC" id="2.7.13.3" evidence="2"/>
<dbReference type="GO" id="GO:0000155">
    <property type="term" value="F:phosphorelay sensor kinase activity"/>
    <property type="evidence" value="ECO:0007669"/>
    <property type="project" value="InterPro"/>
</dbReference>
<evidence type="ECO:0000256" key="10">
    <source>
        <dbReference type="SAM" id="Phobius"/>
    </source>
</evidence>
<dbReference type="GO" id="GO:0046983">
    <property type="term" value="F:protein dimerization activity"/>
    <property type="evidence" value="ECO:0007669"/>
    <property type="project" value="InterPro"/>
</dbReference>
<dbReference type="EMBL" id="VDFC01000027">
    <property type="protein sequence ID" value="KAA0940495.1"/>
    <property type="molecule type" value="Genomic_DNA"/>
</dbReference>
<protein>
    <recommendedName>
        <fullName evidence="2">histidine kinase</fullName>
        <ecNumber evidence="2">2.7.13.3</ecNumber>
    </recommendedName>
</protein>
<reference evidence="14 15" key="1">
    <citation type="submission" date="2019-05" db="EMBL/GenBank/DDBJ databases">
        <authorList>
            <person name="Hariharan J."/>
            <person name="Choudoir M.J."/>
            <person name="Diebold P."/>
            <person name="Panke-Buisse K."/>
            <person name="Buckley D.H."/>
        </authorList>
    </citation>
    <scope>NUCLEOTIDE SEQUENCE [LARGE SCALE GENOMIC DNA]</scope>
    <source>
        <strain evidence="14 15">SUN51</strain>
    </source>
</reference>
<feature type="region of interest" description="Disordered" evidence="9">
    <location>
        <begin position="260"/>
        <end position="297"/>
    </location>
</feature>